<dbReference type="PROSITE" id="PS00107">
    <property type="entry name" value="PROTEIN_KINASE_ATP"/>
    <property type="match status" value="1"/>
</dbReference>
<evidence type="ECO:0000256" key="15">
    <source>
        <dbReference type="ARBA" id="ARBA00022777"/>
    </source>
</evidence>
<dbReference type="AlphaFoldDB" id="A0A843WEP2"/>
<dbReference type="FunFam" id="3.80.10.10:FF:000288">
    <property type="entry name" value="LRR receptor-like serine/threonine-protein kinase EFR"/>
    <property type="match status" value="1"/>
</dbReference>
<comment type="subcellular location">
    <subcellularLocation>
        <location evidence="1">Cell membrane</location>
        <topology evidence="1">Single-pass membrane protein</topology>
    </subcellularLocation>
    <subcellularLocation>
        <location evidence="2">Endoplasmic reticulum membrane</location>
        <topology evidence="2">Single-pass membrane protein</topology>
    </subcellularLocation>
    <subcellularLocation>
        <location evidence="3">Membrane</location>
        <topology evidence="3">Single-pass type I membrane protein</topology>
    </subcellularLocation>
</comment>
<keyword evidence="13" id="KW-0677">Repeat</keyword>
<keyword evidence="14 26" id="KW-0547">Nucleotide-binding</keyword>
<keyword evidence="19" id="KW-0675">Receptor</keyword>
<dbReference type="EC" id="2.7.11.1" evidence="5"/>
<feature type="transmembrane region" description="Helical" evidence="27">
    <location>
        <begin position="789"/>
        <end position="814"/>
    </location>
</feature>
<evidence type="ECO:0000313" key="29">
    <source>
        <dbReference type="EMBL" id="MQM06256.1"/>
    </source>
</evidence>
<evidence type="ECO:0000259" key="28">
    <source>
        <dbReference type="PROSITE" id="PS50011"/>
    </source>
</evidence>
<keyword evidence="30" id="KW-1185">Reference proteome</keyword>
<dbReference type="SMART" id="SM00220">
    <property type="entry name" value="S_TKc"/>
    <property type="match status" value="1"/>
</dbReference>
<dbReference type="EMBL" id="NMUH01003583">
    <property type="protein sequence ID" value="MQM06256.1"/>
    <property type="molecule type" value="Genomic_DNA"/>
</dbReference>
<evidence type="ECO:0000256" key="18">
    <source>
        <dbReference type="ARBA" id="ARBA00023136"/>
    </source>
</evidence>
<evidence type="ECO:0000256" key="9">
    <source>
        <dbReference type="ARBA" id="ARBA00022614"/>
    </source>
</evidence>
<evidence type="ECO:0000256" key="25">
    <source>
        <dbReference type="ARBA" id="ARBA00072040"/>
    </source>
</evidence>
<name>A0A843WEP2_COLES</name>
<evidence type="ECO:0000256" key="3">
    <source>
        <dbReference type="ARBA" id="ARBA00004479"/>
    </source>
</evidence>
<keyword evidence="7" id="KW-0723">Serine/threonine-protein kinase</keyword>
<dbReference type="GO" id="GO:0005886">
    <property type="term" value="C:plasma membrane"/>
    <property type="evidence" value="ECO:0007669"/>
    <property type="project" value="UniProtKB-SubCell"/>
</dbReference>
<dbReference type="InterPro" id="IPR001245">
    <property type="entry name" value="Ser-Thr/Tyr_kinase_cat_dom"/>
</dbReference>
<dbReference type="InterPro" id="IPR032675">
    <property type="entry name" value="LRR_dom_sf"/>
</dbReference>
<dbReference type="InterPro" id="IPR003591">
    <property type="entry name" value="Leu-rich_rpt_typical-subtyp"/>
</dbReference>
<dbReference type="InterPro" id="IPR008271">
    <property type="entry name" value="Ser/Thr_kinase_AS"/>
</dbReference>
<dbReference type="OrthoDB" id="676979at2759"/>
<dbReference type="SUPFAM" id="SSF52047">
    <property type="entry name" value="RNI-like"/>
    <property type="match status" value="2"/>
</dbReference>
<dbReference type="FunFam" id="1.10.510.10:FF:000358">
    <property type="entry name" value="Putative leucine-rich repeat receptor-like serine/threonine-protein kinase"/>
    <property type="match status" value="1"/>
</dbReference>
<evidence type="ECO:0000256" key="27">
    <source>
        <dbReference type="SAM" id="Phobius"/>
    </source>
</evidence>
<keyword evidence="15" id="KW-0418">Kinase</keyword>
<proteinExistence type="inferred from homology"/>
<keyword evidence="8" id="KW-0597">Phosphoprotein</keyword>
<keyword evidence="16 26" id="KW-0067">ATP-binding</keyword>
<dbReference type="Gene3D" id="1.10.510.10">
    <property type="entry name" value="Transferase(Phosphotransferase) domain 1"/>
    <property type="match status" value="1"/>
</dbReference>
<comment type="similarity">
    <text evidence="4">Belongs to the protein kinase superfamily. Ser/Thr protein kinase family.</text>
</comment>
<keyword evidence="6" id="KW-1003">Cell membrane</keyword>
<comment type="function">
    <text evidence="24">The processed protein kinase Xa21 chain released by protein cleavage after X.oryzae pv. oryzae protein Ax21 detection translocates into the nucleus where it can bind and regulate WRKY62, a transcription factor. Confers resistance to the bacterial pathogen X.oryzae pv. oryzae (Xoo).</text>
</comment>
<feature type="binding site" evidence="26">
    <location>
        <position position="881"/>
    </location>
    <ligand>
        <name>ATP</name>
        <dbReference type="ChEBI" id="CHEBI:30616"/>
    </ligand>
</feature>
<dbReference type="GO" id="GO:0004674">
    <property type="term" value="F:protein serine/threonine kinase activity"/>
    <property type="evidence" value="ECO:0007669"/>
    <property type="project" value="UniProtKB-KW"/>
</dbReference>
<keyword evidence="10" id="KW-0808">Transferase</keyword>
<keyword evidence="18 27" id="KW-0472">Membrane</keyword>
<keyword evidence="17 27" id="KW-1133">Transmembrane helix</keyword>
<comment type="function">
    <text evidence="23">Receptor kinase that detects X.oryzae pv. oryzae protein Ax21 to promote innate immunity. Following X.oryzae pv. oryzae protein Ax21 detection, undergoes cleavage, releasing the processed protein kinase Xa21 chain.</text>
</comment>
<evidence type="ECO:0000256" key="16">
    <source>
        <dbReference type="ARBA" id="ARBA00022840"/>
    </source>
</evidence>
<dbReference type="GO" id="GO:0005524">
    <property type="term" value="F:ATP binding"/>
    <property type="evidence" value="ECO:0007669"/>
    <property type="project" value="UniProtKB-UniRule"/>
</dbReference>
<dbReference type="FunFam" id="3.80.10.10:FF:000383">
    <property type="entry name" value="Leucine-rich repeat receptor protein kinase EMS1"/>
    <property type="match status" value="1"/>
</dbReference>
<dbReference type="InterPro" id="IPR013210">
    <property type="entry name" value="LRR_N_plant-typ"/>
</dbReference>
<dbReference type="Pfam" id="PF00560">
    <property type="entry name" value="LRR_1"/>
    <property type="match status" value="11"/>
</dbReference>
<evidence type="ECO:0000256" key="7">
    <source>
        <dbReference type="ARBA" id="ARBA00022527"/>
    </source>
</evidence>
<evidence type="ECO:0000256" key="2">
    <source>
        <dbReference type="ARBA" id="ARBA00004389"/>
    </source>
</evidence>
<reference evidence="29" key="1">
    <citation type="submission" date="2017-07" db="EMBL/GenBank/DDBJ databases">
        <title>Taro Niue Genome Assembly and Annotation.</title>
        <authorList>
            <person name="Atibalentja N."/>
            <person name="Keating K."/>
            <person name="Fields C.J."/>
        </authorList>
    </citation>
    <scope>NUCLEOTIDE SEQUENCE</scope>
    <source>
        <strain evidence="29">Niue_2</strain>
        <tissue evidence="29">Leaf</tissue>
    </source>
</reference>
<evidence type="ECO:0000256" key="5">
    <source>
        <dbReference type="ARBA" id="ARBA00012513"/>
    </source>
</evidence>
<dbReference type="Pfam" id="PF08263">
    <property type="entry name" value="LRRNT_2"/>
    <property type="match status" value="1"/>
</dbReference>
<evidence type="ECO:0000256" key="24">
    <source>
        <dbReference type="ARBA" id="ARBA00056628"/>
    </source>
</evidence>
<keyword evidence="12" id="KW-0732">Signal</keyword>
<dbReference type="InterPro" id="IPR001611">
    <property type="entry name" value="Leu-rich_rpt"/>
</dbReference>
<dbReference type="Gene3D" id="3.30.200.20">
    <property type="entry name" value="Phosphorylase Kinase, domain 1"/>
    <property type="match status" value="1"/>
</dbReference>
<dbReference type="FunFam" id="3.80.10.10:FF:001158">
    <property type="entry name" value="Leucine-rich repeat protein kinase family protein"/>
    <property type="match status" value="1"/>
</dbReference>
<dbReference type="Pfam" id="PF07714">
    <property type="entry name" value="PK_Tyr_Ser-Thr"/>
    <property type="match status" value="1"/>
</dbReference>
<dbReference type="InterPro" id="IPR017441">
    <property type="entry name" value="Protein_kinase_ATP_BS"/>
</dbReference>
<evidence type="ECO:0000256" key="26">
    <source>
        <dbReference type="PROSITE-ProRule" id="PRU10141"/>
    </source>
</evidence>
<feature type="domain" description="Protein kinase" evidence="28">
    <location>
        <begin position="849"/>
        <end position="1121"/>
    </location>
</feature>
<dbReference type="FunFam" id="3.30.200.20:FF:000432">
    <property type="entry name" value="LRR receptor-like serine/threonine-protein kinase EFR"/>
    <property type="match status" value="1"/>
</dbReference>
<gene>
    <name evidence="29" type="ORF">Taro_039078</name>
</gene>
<evidence type="ECO:0000313" key="30">
    <source>
        <dbReference type="Proteomes" id="UP000652761"/>
    </source>
</evidence>
<dbReference type="Proteomes" id="UP000652761">
    <property type="component" value="Unassembled WGS sequence"/>
</dbReference>
<dbReference type="FunFam" id="3.80.10.10:FF:000627">
    <property type="entry name" value="Probable leucine-rich repeat receptor-like protein kinase At2g33170"/>
    <property type="match status" value="1"/>
</dbReference>
<keyword evidence="20" id="KW-0325">Glycoprotein</keyword>
<evidence type="ECO:0000256" key="22">
    <source>
        <dbReference type="ARBA" id="ARBA00048679"/>
    </source>
</evidence>
<dbReference type="Gene3D" id="3.80.10.10">
    <property type="entry name" value="Ribonuclease Inhibitor"/>
    <property type="match status" value="5"/>
</dbReference>
<evidence type="ECO:0000256" key="21">
    <source>
        <dbReference type="ARBA" id="ARBA00047899"/>
    </source>
</evidence>
<dbReference type="SMART" id="SM00369">
    <property type="entry name" value="LRR_TYP"/>
    <property type="match status" value="15"/>
</dbReference>
<keyword evidence="9" id="KW-0433">Leucine-rich repeat</keyword>
<evidence type="ECO:0000256" key="1">
    <source>
        <dbReference type="ARBA" id="ARBA00004162"/>
    </source>
</evidence>
<evidence type="ECO:0000256" key="19">
    <source>
        <dbReference type="ARBA" id="ARBA00023170"/>
    </source>
</evidence>
<comment type="caution">
    <text evidence="29">The sequence shown here is derived from an EMBL/GenBank/DDBJ whole genome shotgun (WGS) entry which is preliminary data.</text>
</comment>
<sequence length="1175" mass="126757">MESTKAFRFPRAITTLLPPQLPALVLCFFAFCVSAASSQSRVSSTASEGSSRDQMALLAFKLSLAGDPLGVVATWNESRHVCRWRGVACGGGRHPERVTALDLHSLGLSGSIPTAVANLSFLGRLDLSNNSFNGNIPEELGHLARLRHLNLSSNSLSGSIPASLGRCSGLRNISFKSNMLSGTLPPSLGNLSSLQILSLSRNHLTGRIPSSLGNTTSLTVLLLGSNSLTGEIPAALGNLHRLMALELRNNSLSGTIPPSLGNLSSLVYFLLSSNSLGGDIPPSLGELSSVQFLYLSRNQFTGVIPLSLSGLPSLAELSLAQNDLTGSIPPSLGNLTALTLLNLEGNSLVGTIPSTLGDLRSLTSFCTRVNRLTGSVPHSLYNLSSLALLDLGSNQLSGTLPSDMGTSLPNLQFLTLADNQLHGSIPPSILNASSLQVIQLYTNNFSGVVPPGIGSLRGLQELLLYENMLEARGDEDWSFLESLANGTRLQSLVISNNNLGSILPYSISNLSTDLRVLDLGGNHISGSLPKAIGGLKGLTSFSVERNNLDGEVPTTIGTLRKLSLINLSWNKFSGRLPSSISSIIQLNYLYVDGNRLQGVIPPSFGNLRNLLELYLSHNQFTGVIPKELVSISSLSIFLDLSHNSFTGSLPDEVGRLRNLRKMDISANKLSGKIPVALGDCEILEMLYMQGNAFQGEVPRSFSKLRGLQALDLSRNNLSGEIPEFLQNFTSLQHLNLSFNDFVGRVPDGGIFRNASAVSVLGNGKLCGDIKDMHLPVCSPREHSRGRHKFVLLITMIATSLVGVCLVIFVAYLIFSHYWRRKSPHLSAAPSHELLTRTTYSELLKATEGFSPRNLIGAGSFGSVYRGNMDPSDPDAQIVAVKVINLQQRGASKSFIAECEALKNIRHRNLLKILTSCSSVDFSGRDFKALVFEFMPNGSLDQWLHPVRSEDSEKHLSFVQRLNIAVDVASALAYLHHHSGTPVVHCDLKPSNVLLDKDMTAHVGDFGLARFLSNGDRSKATTSSLILRGSIGYVAPEYGMGCKPSTEGDVFSYGVVLLEMITGRSPTDSTFVDNLTLQHFVEMALPERLLDIVDRSLLIEEEDDLSARHVSQAIGSLKRERLEGLVSMAGLALMCSKESPSERMGMEDVAKEITIIRDTFLKHEVAHGRMANSISP</sequence>
<dbReference type="InterPro" id="IPR051809">
    <property type="entry name" value="Plant_receptor-like_S/T_kinase"/>
</dbReference>
<evidence type="ECO:0000256" key="17">
    <source>
        <dbReference type="ARBA" id="ARBA00022989"/>
    </source>
</evidence>
<evidence type="ECO:0000256" key="11">
    <source>
        <dbReference type="ARBA" id="ARBA00022692"/>
    </source>
</evidence>
<dbReference type="PANTHER" id="PTHR27008">
    <property type="entry name" value="OS04G0122200 PROTEIN"/>
    <property type="match status" value="1"/>
</dbReference>
<dbReference type="InterPro" id="IPR000719">
    <property type="entry name" value="Prot_kinase_dom"/>
</dbReference>
<dbReference type="PROSITE" id="PS00108">
    <property type="entry name" value="PROTEIN_KINASE_ST"/>
    <property type="match status" value="1"/>
</dbReference>
<accession>A0A843WEP2</accession>
<comment type="catalytic activity">
    <reaction evidence="22">
        <text>L-seryl-[protein] + ATP = O-phospho-L-seryl-[protein] + ADP + H(+)</text>
        <dbReference type="Rhea" id="RHEA:17989"/>
        <dbReference type="Rhea" id="RHEA-COMP:9863"/>
        <dbReference type="Rhea" id="RHEA-COMP:11604"/>
        <dbReference type="ChEBI" id="CHEBI:15378"/>
        <dbReference type="ChEBI" id="CHEBI:29999"/>
        <dbReference type="ChEBI" id="CHEBI:30616"/>
        <dbReference type="ChEBI" id="CHEBI:83421"/>
        <dbReference type="ChEBI" id="CHEBI:456216"/>
        <dbReference type="EC" id="2.7.11.1"/>
    </reaction>
</comment>
<dbReference type="SUPFAM" id="SSF56112">
    <property type="entry name" value="Protein kinase-like (PK-like)"/>
    <property type="match status" value="1"/>
</dbReference>
<dbReference type="PROSITE" id="PS50011">
    <property type="entry name" value="PROTEIN_KINASE_DOM"/>
    <property type="match status" value="1"/>
</dbReference>
<protein>
    <recommendedName>
        <fullName evidence="25">Receptor kinase-like protein Xa21</fullName>
        <ecNumber evidence="5">2.7.11.1</ecNumber>
    </recommendedName>
</protein>
<dbReference type="Pfam" id="PF13855">
    <property type="entry name" value="LRR_8"/>
    <property type="match status" value="3"/>
</dbReference>
<evidence type="ECO:0000256" key="4">
    <source>
        <dbReference type="ARBA" id="ARBA00008684"/>
    </source>
</evidence>
<evidence type="ECO:0000256" key="13">
    <source>
        <dbReference type="ARBA" id="ARBA00022737"/>
    </source>
</evidence>
<keyword evidence="11 27" id="KW-0812">Transmembrane</keyword>
<evidence type="ECO:0000256" key="6">
    <source>
        <dbReference type="ARBA" id="ARBA00022475"/>
    </source>
</evidence>
<evidence type="ECO:0000256" key="8">
    <source>
        <dbReference type="ARBA" id="ARBA00022553"/>
    </source>
</evidence>
<evidence type="ECO:0000256" key="14">
    <source>
        <dbReference type="ARBA" id="ARBA00022741"/>
    </source>
</evidence>
<dbReference type="InterPro" id="IPR011009">
    <property type="entry name" value="Kinase-like_dom_sf"/>
</dbReference>
<dbReference type="PANTHER" id="PTHR27008:SF596">
    <property type="entry name" value="OS02G0215500 PROTEIN"/>
    <property type="match status" value="1"/>
</dbReference>
<evidence type="ECO:0000256" key="23">
    <source>
        <dbReference type="ARBA" id="ARBA00054320"/>
    </source>
</evidence>
<comment type="catalytic activity">
    <reaction evidence="21">
        <text>L-threonyl-[protein] + ATP = O-phospho-L-threonyl-[protein] + ADP + H(+)</text>
        <dbReference type="Rhea" id="RHEA:46608"/>
        <dbReference type="Rhea" id="RHEA-COMP:11060"/>
        <dbReference type="Rhea" id="RHEA-COMP:11605"/>
        <dbReference type="ChEBI" id="CHEBI:15378"/>
        <dbReference type="ChEBI" id="CHEBI:30013"/>
        <dbReference type="ChEBI" id="CHEBI:30616"/>
        <dbReference type="ChEBI" id="CHEBI:61977"/>
        <dbReference type="ChEBI" id="CHEBI:456216"/>
        <dbReference type="EC" id="2.7.11.1"/>
    </reaction>
</comment>
<evidence type="ECO:0000256" key="10">
    <source>
        <dbReference type="ARBA" id="ARBA00022679"/>
    </source>
</evidence>
<dbReference type="GO" id="GO:0005789">
    <property type="term" value="C:endoplasmic reticulum membrane"/>
    <property type="evidence" value="ECO:0007669"/>
    <property type="project" value="UniProtKB-SubCell"/>
</dbReference>
<evidence type="ECO:0000256" key="12">
    <source>
        <dbReference type="ARBA" id="ARBA00022729"/>
    </source>
</evidence>
<organism evidence="29 30">
    <name type="scientific">Colocasia esculenta</name>
    <name type="common">Wild taro</name>
    <name type="synonym">Arum esculentum</name>
    <dbReference type="NCBI Taxonomy" id="4460"/>
    <lineage>
        <taxon>Eukaryota</taxon>
        <taxon>Viridiplantae</taxon>
        <taxon>Streptophyta</taxon>
        <taxon>Embryophyta</taxon>
        <taxon>Tracheophyta</taxon>
        <taxon>Spermatophyta</taxon>
        <taxon>Magnoliopsida</taxon>
        <taxon>Liliopsida</taxon>
        <taxon>Araceae</taxon>
        <taxon>Aroideae</taxon>
        <taxon>Colocasieae</taxon>
        <taxon>Colocasia</taxon>
    </lineage>
</organism>
<evidence type="ECO:0000256" key="20">
    <source>
        <dbReference type="ARBA" id="ARBA00023180"/>
    </source>
</evidence>